<name>R9HU25_9BACT</name>
<dbReference type="GeneID" id="82152525"/>
<accession>R9HU25</accession>
<keyword evidence="1" id="KW-0472">Membrane</keyword>
<sequence>MSKASNRKLIRWIGITLAVMFILPLVAAKCVPPDFGMAVCILLFYIVNPFYCLVIGILAGNNMRGRWELPIISAVIIQLGTWLFFDMYDPVFLRYTAAYLCIGVLAMLITNYIKRK</sequence>
<dbReference type="STRING" id="1235788.C802_04595"/>
<proteinExistence type="predicted"/>
<evidence type="ECO:0000313" key="2">
    <source>
        <dbReference type="EMBL" id="EOS07404.1"/>
    </source>
</evidence>
<feature type="transmembrane region" description="Helical" evidence="1">
    <location>
        <begin position="38"/>
        <end position="60"/>
    </location>
</feature>
<keyword evidence="1" id="KW-0812">Transmembrane</keyword>
<feature type="transmembrane region" description="Helical" evidence="1">
    <location>
        <begin position="67"/>
        <end position="85"/>
    </location>
</feature>
<protein>
    <submittedName>
        <fullName evidence="2">Uncharacterized protein</fullName>
    </submittedName>
</protein>
<reference evidence="2 3" key="1">
    <citation type="submission" date="2013-04" db="EMBL/GenBank/DDBJ databases">
        <title>The Genome Sequence of Bacteroides massiliensis dnLKV3.</title>
        <authorList>
            <consortium name="The Broad Institute Genomics Platform"/>
            <consortium name="The Broad Institute Genome Sequencing Center for Infectious Disease"/>
            <person name="Earl A."/>
            <person name="Xavier R."/>
            <person name="Kuhn K."/>
            <person name="Stappenbeck T."/>
            <person name="Walker B."/>
            <person name="Young S."/>
            <person name="Zeng Q."/>
            <person name="Gargeya S."/>
            <person name="Fitzgerald M."/>
            <person name="Haas B."/>
            <person name="Abouelleil A."/>
            <person name="Allen A.W."/>
            <person name="Alvarado L."/>
            <person name="Arachchi H.M."/>
            <person name="Berlin A.M."/>
            <person name="Chapman S.B."/>
            <person name="Gainer-Dewar J."/>
            <person name="Goldberg J."/>
            <person name="Griggs A."/>
            <person name="Gujja S."/>
            <person name="Hansen M."/>
            <person name="Howarth C."/>
            <person name="Imamovic A."/>
            <person name="Ireland A."/>
            <person name="Larimer J."/>
            <person name="McCowan C."/>
            <person name="Murphy C."/>
            <person name="Pearson M."/>
            <person name="Poon T.W."/>
            <person name="Priest M."/>
            <person name="Roberts A."/>
            <person name="Saif S."/>
            <person name="Shea T."/>
            <person name="Sisk P."/>
            <person name="Sykes S."/>
            <person name="Wortman J."/>
            <person name="Nusbaum C."/>
            <person name="Birren B."/>
        </authorList>
    </citation>
    <scope>NUCLEOTIDE SEQUENCE [LARGE SCALE GENOMIC DNA]</scope>
    <source>
        <strain evidence="3">dnLKV3</strain>
    </source>
</reference>
<dbReference type="RefSeq" id="WP_016278695.1">
    <property type="nucleotide sequence ID" value="NZ_JABVZU010000002.1"/>
</dbReference>
<feature type="transmembrane region" description="Helical" evidence="1">
    <location>
        <begin position="91"/>
        <end position="113"/>
    </location>
</feature>
<comment type="caution">
    <text evidence="2">The sequence shown here is derived from an EMBL/GenBank/DDBJ whole genome shotgun (WGS) entry which is preliminary data.</text>
</comment>
<keyword evidence="3" id="KW-1185">Reference proteome</keyword>
<organism evidence="2 3">
    <name type="scientific">Phocaeicola sartorii</name>
    <dbReference type="NCBI Taxonomy" id="671267"/>
    <lineage>
        <taxon>Bacteria</taxon>
        <taxon>Pseudomonadati</taxon>
        <taxon>Bacteroidota</taxon>
        <taxon>Bacteroidia</taxon>
        <taxon>Bacteroidales</taxon>
        <taxon>Bacteroidaceae</taxon>
        <taxon>Phocaeicola</taxon>
    </lineage>
</organism>
<evidence type="ECO:0000313" key="3">
    <source>
        <dbReference type="Proteomes" id="UP000014200"/>
    </source>
</evidence>
<dbReference type="Proteomes" id="UP000014200">
    <property type="component" value="Unassembled WGS sequence"/>
</dbReference>
<gene>
    <name evidence="2" type="ORF">C802_04595</name>
</gene>
<keyword evidence="1" id="KW-1133">Transmembrane helix</keyword>
<dbReference type="AlphaFoldDB" id="R9HU25"/>
<evidence type="ECO:0000256" key="1">
    <source>
        <dbReference type="SAM" id="Phobius"/>
    </source>
</evidence>
<dbReference type="HOGENOM" id="CLU_139093_0_0_10"/>
<dbReference type="EMBL" id="ASSP01000035">
    <property type="protein sequence ID" value="EOS07404.1"/>
    <property type="molecule type" value="Genomic_DNA"/>
</dbReference>